<dbReference type="Proteomes" id="UP001530400">
    <property type="component" value="Unassembled WGS sequence"/>
</dbReference>
<dbReference type="InterPro" id="IPR029058">
    <property type="entry name" value="AB_hydrolase_fold"/>
</dbReference>
<feature type="compositionally biased region" description="Polar residues" evidence="1">
    <location>
        <begin position="333"/>
        <end position="356"/>
    </location>
</feature>
<name>A0ABD3NZV4_9STRA</name>
<dbReference type="SUPFAM" id="SSF53474">
    <property type="entry name" value="alpha/beta-Hydrolases"/>
    <property type="match status" value="1"/>
</dbReference>
<evidence type="ECO:0000259" key="2">
    <source>
        <dbReference type="Pfam" id="PF07859"/>
    </source>
</evidence>
<dbReference type="Pfam" id="PF07859">
    <property type="entry name" value="Abhydrolase_3"/>
    <property type="match status" value="1"/>
</dbReference>
<dbReference type="Gene3D" id="3.40.50.1820">
    <property type="entry name" value="alpha/beta hydrolase"/>
    <property type="match status" value="1"/>
</dbReference>
<feature type="region of interest" description="Disordered" evidence="1">
    <location>
        <begin position="323"/>
        <end position="361"/>
    </location>
</feature>
<dbReference type="InterPro" id="IPR013094">
    <property type="entry name" value="AB_hydrolase_3"/>
</dbReference>
<feature type="domain" description="Alpha/beta hydrolase fold-3" evidence="2">
    <location>
        <begin position="494"/>
        <end position="565"/>
    </location>
</feature>
<protein>
    <recommendedName>
        <fullName evidence="2">Alpha/beta hydrolase fold-3 domain-containing protein</fullName>
    </recommendedName>
</protein>
<dbReference type="EMBL" id="JALLPJ020000860">
    <property type="protein sequence ID" value="KAL3781112.1"/>
    <property type="molecule type" value="Genomic_DNA"/>
</dbReference>
<dbReference type="PANTHER" id="PTHR22753:SF14">
    <property type="entry name" value="MONOACYLGLYCEROL_DIACYLGLYCEROL O-ACYLTRANSFERASE"/>
    <property type="match status" value="1"/>
</dbReference>
<feature type="compositionally biased region" description="Basic and acidic residues" evidence="1">
    <location>
        <begin position="323"/>
        <end position="332"/>
    </location>
</feature>
<dbReference type="PANTHER" id="PTHR22753">
    <property type="entry name" value="TRANSMEMBRANE PROTEIN 68"/>
    <property type="match status" value="1"/>
</dbReference>
<reference evidence="3 4" key="1">
    <citation type="submission" date="2024-10" db="EMBL/GenBank/DDBJ databases">
        <title>Updated reference genomes for cyclostephanoid diatoms.</title>
        <authorList>
            <person name="Roberts W.R."/>
            <person name="Alverson A.J."/>
        </authorList>
    </citation>
    <scope>NUCLEOTIDE SEQUENCE [LARGE SCALE GENOMIC DNA]</scope>
    <source>
        <strain evidence="3 4">AJA010-31</strain>
    </source>
</reference>
<evidence type="ECO:0000313" key="4">
    <source>
        <dbReference type="Proteomes" id="UP001530400"/>
    </source>
</evidence>
<proteinExistence type="predicted"/>
<dbReference type="AlphaFoldDB" id="A0ABD3NZV4"/>
<gene>
    <name evidence="3" type="ORF">ACHAWO_013415</name>
</gene>
<keyword evidence="4" id="KW-1185">Reference proteome</keyword>
<evidence type="ECO:0000256" key="1">
    <source>
        <dbReference type="SAM" id="MobiDB-lite"/>
    </source>
</evidence>
<sequence>MVSKSSLNMTPETGRKLVTMGRIPWNKLRLSKSQGKEIISIIRSETHTLDISLMLILAFFSQKIGRFLYQNIFRRFKKDTEYDDSITKKIEENLGQAAKLGLVCYLLDAFEIVLEVAKLKGKQNDFSTLAAKLIYATWVAFRARLYKRRFFEAVFDYASKIGPKSKSVGQVDIVDKATLQDLAKRVLNGLAITTSDAFNVGDKELLVQCLVKLRVNWTGYSPTGLEVVVNCKLSVPPGTGAYHEARQEIMEAIARAVRRNGVEFSPPTEVKLVEGSGQGDILVTYNRVSFGVNCVDVTSKYECARNHDVTVLGMSVAAVDSQSHLDGDRSVDKNTNSNAITSSTAVNEDVEPTTSTEKSKSELEQFVVDIRSLYQDLELGGGSIRREINGLSFTYVAPPFSENVNNANNGQLDGNWRLQTPITHEDDADWTIIHKQTTTERAKRVGSANPPPLMVYLPGLDGFGISAATQFDDLSSSFELWRMAVDKGNTKLSFSDLLNSVVKFVDDASKAHENSRQVMIVGESFGGLLACAVTMALNASSKYNINLKGMVLVNPATSFDETNWEQFVPLLTSLRYLESQEEIVDDRGNFRLLGDLQLPTPYSVLGGMSLAATVPSQKQLSNMLDFILRNAVNDTPQNALTVSSDGFRILAEYLPAATVEHRVLKWLPVGTSVVNNPQRLSSLDVPTLVIAGNDDNMLPTKEEATRLAKLLPDCVKMDILGSGHFVLDSVNLTEVLLDSHINPLDDQKPYDPITDWALPLKEIVDKVIEKRVKPQRERASPVFFSTDSVTGKRRKGLSLVPSIDKPLLFVGNHQLFGQDLGMIISQLLEERGISARGLMHPIAANGFAQPGDPKIRTQKRKWEFNEDSVADPDLFPMFGAVKVNPRNFYRLLQTGQAALLFPGGVREALHGKNEDYQVYWPEKTDFVRVAARFNATILPFGVGESLANFSKNVTSARFDAEDSDELFIPPLAVPKPFPARHYFLFGRSFDTSSLDPKDKESCQQMYEDIEKELKSDIDALLEARKADPFAMDGIKRTSFQRLFGKDPPTFPLEKLPSSQVVIDRPR</sequence>
<evidence type="ECO:0000313" key="3">
    <source>
        <dbReference type="EMBL" id="KAL3781112.1"/>
    </source>
</evidence>
<organism evidence="3 4">
    <name type="scientific">Cyclotella atomus</name>
    <dbReference type="NCBI Taxonomy" id="382360"/>
    <lineage>
        <taxon>Eukaryota</taxon>
        <taxon>Sar</taxon>
        <taxon>Stramenopiles</taxon>
        <taxon>Ochrophyta</taxon>
        <taxon>Bacillariophyta</taxon>
        <taxon>Coscinodiscophyceae</taxon>
        <taxon>Thalassiosirophycidae</taxon>
        <taxon>Stephanodiscales</taxon>
        <taxon>Stephanodiscaceae</taxon>
        <taxon>Cyclotella</taxon>
    </lineage>
</organism>
<comment type="caution">
    <text evidence="3">The sequence shown here is derived from an EMBL/GenBank/DDBJ whole genome shotgun (WGS) entry which is preliminary data.</text>
</comment>
<accession>A0ABD3NZV4</accession>